<dbReference type="SUPFAM" id="SSF56219">
    <property type="entry name" value="DNase I-like"/>
    <property type="match status" value="1"/>
</dbReference>
<dbReference type="Gene3D" id="3.60.10.10">
    <property type="entry name" value="Endonuclease/exonuclease/phosphatase"/>
    <property type="match status" value="1"/>
</dbReference>
<dbReference type="InterPro" id="IPR018247">
    <property type="entry name" value="EF_Hand_1_Ca_BS"/>
</dbReference>
<keyword evidence="3" id="KW-0378">Hydrolase</keyword>
<dbReference type="PANTHER" id="PTHR22748:SF14">
    <property type="entry name" value="ENDONUCLEASE_EXONUCLEASE_PHOSPHATASE DOMAIN-CONTAINING PROTEIN"/>
    <property type="match status" value="1"/>
</dbReference>
<feature type="site" description="Important for catalytic activity" evidence="7">
    <location>
        <position position="336"/>
    </location>
</feature>
<dbReference type="PANTHER" id="PTHR22748">
    <property type="entry name" value="AP ENDONUCLEASE"/>
    <property type="match status" value="1"/>
</dbReference>
<dbReference type="GO" id="GO:0046872">
    <property type="term" value="F:metal ion binding"/>
    <property type="evidence" value="ECO:0007669"/>
    <property type="project" value="UniProtKB-KW"/>
</dbReference>
<feature type="site" description="Transition state stabilizer" evidence="7">
    <location>
        <position position="261"/>
    </location>
</feature>
<sequence length="381" mass="42894">MIREISPPPVKRRRIHHEAVQAEPVAPAPPAPPPPAFEASSTTCMRVFSWNINGISPFLQQPITNYFSKPKSNASIDDNRTPAPASLRAFLHRHSWPAVLFLQEVKISSQDFKTQDAVRSASNENLSSEESAAAKGPAYKAYFTLPQDPHNARGLRGNGKVYGVCSIIRSDILTRFETKVRTVDRDKEGRVSVVELIGASSKFAIFNIYAVNGTENPYRSSKGAILGTRHDRKLAFHRLLMEECIKLEKEGWHTLLMGDMNVAPDARDGYPTLRMFPHQHALNRADFNARFLGGTANDVEARFDGIDVWRKIHGDQRGYTYYPRGRPWGSSCDRVDYAIVGRKSWDEGYVKDAGILDNEYERGPSDHVPIWIDIYLEPNSK</sequence>
<comment type="similarity">
    <text evidence="1">Belongs to the DNA repair enzymes AP/ExoA family.</text>
</comment>
<feature type="binding site" evidence="6">
    <location>
        <position position="367"/>
    </location>
    <ligand>
        <name>Mg(2+)</name>
        <dbReference type="ChEBI" id="CHEBI:18420"/>
        <label>1</label>
    </ligand>
</feature>
<dbReference type="GO" id="GO:0003906">
    <property type="term" value="F:DNA-(apurinic or apyrimidinic site) endonuclease activity"/>
    <property type="evidence" value="ECO:0007669"/>
    <property type="project" value="TreeGrafter"/>
</dbReference>
<dbReference type="Proteomes" id="UP000244855">
    <property type="component" value="Unassembled WGS sequence"/>
</dbReference>
<evidence type="ECO:0000256" key="6">
    <source>
        <dbReference type="PIRSR" id="PIRSR604808-2"/>
    </source>
</evidence>
<dbReference type="InterPro" id="IPR004808">
    <property type="entry name" value="AP_endonuc_1"/>
</dbReference>
<dbReference type="GO" id="GO:0008311">
    <property type="term" value="F:double-stranded DNA 3'-5' DNA exonuclease activity"/>
    <property type="evidence" value="ECO:0007669"/>
    <property type="project" value="TreeGrafter"/>
</dbReference>
<gene>
    <name evidence="9" type="ORF">DM02DRAFT_668515</name>
</gene>
<feature type="active site" description="Proton acceptor" evidence="5">
    <location>
        <position position="367"/>
    </location>
</feature>
<evidence type="ECO:0000313" key="9">
    <source>
        <dbReference type="EMBL" id="PVI05313.1"/>
    </source>
</evidence>
<feature type="active site" description="Proton donor/acceptor" evidence="5">
    <location>
        <position position="259"/>
    </location>
</feature>
<keyword evidence="10" id="KW-1185">Reference proteome</keyword>
<organism evidence="9 10">
    <name type="scientific">Periconia macrospinosa</name>
    <dbReference type="NCBI Taxonomy" id="97972"/>
    <lineage>
        <taxon>Eukaryota</taxon>
        <taxon>Fungi</taxon>
        <taxon>Dikarya</taxon>
        <taxon>Ascomycota</taxon>
        <taxon>Pezizomycotina</taxon>
        <taxon>Dothideomycetes</taxon>
        <taxon>Pleosporomycetidae</taxon>
        <taxon>Pleosporales</taxon>
        <taxon>Massarineae</taxon>
        <taxon>Periconiaceae</taxon>
        <taxon>Periconia</taxon>
    </lineage>
</organism>
<dbReference type="GO" id="GO:0006284">
    <property type="term" value="P:base-excision repair"/>
    <property type="evidence" value="ECO:0007669"/>
    <property type="project" value="TreeGrafter"/>
</dbReference>
<dbReference type="PROSITE" id="PS51435">
    <property type="entry name" value="AP_NUCLEASE_F1_4"/>
    <property type="match status" value="1"/>
</dbReference>
<dbReference type="Pfam" id="PF03372">
    <property type="entry name" value="Exo_endo_phos"/>
    <property type="match status" value="1"/>
</dbReference>
<proteinExistence type="inferred from homology"/>
<feature type="binding site" evidence="6">
    <location>
        <position position="366"/>
    </location>
    <ligand>
        <name>Mg(2+)</name>
        <dbReference type="ChEBI" id="CHEBI:18420"/>
        <label>1</label>
    </ligand>
</feature>
<keyword evidence="6" id="KW-0464">Manganese</keyword>
<feature type="site" description="Interaction with DNA substrate" evidence="7">
    <location>
        <position position="367"/>
    </location>
</feature>
<feature type="active site" evidence="5">
    <location>
        <position position="209"/>
    </location>
</feature>
<evidence type="ECO:0000313" key="10">
    <source>
        <dbReference type="Proteomes" id="UP000244855"/>
    </source>
</evidence>
<feature type="binding site" evidence="6">
    <location>
        <position position="261"/>
    </location>
    <ligand>
        <name>Mg(2+)</name>
        <dbReference type="ChEBI" id="CHEBI:18420"/>
        <label>1</label>
    </ligand>
</feature>
<evidence type="ECO:0000259" key="8">
    <source>
        <dbReference type="Pfam" id="PF03372"/>
    </source>
</evidence>
<evidence type="ECO:0000256" key="5">
    <source>
        <dbReference type="PIRSR" id="PIRSR604808-1"/>
    </source>
</evidence>
<dbReference type="InterPro" id="IPR036691">
    <property type="entry name" value="Endo/exonu/phosph_ase_sf"/>
</dbReference>
<name>A0A2V1E428_9PLEO</name>
<evidence type="ECO:0000256" key="1">
    <source>
        <dbReference type="ARBA" id="ARBA00007092"/>
    </source>
</evidence>
<dbReference type="OrthoDB" id="498125at2759"/>
<dbReference type="GO" id="GO:0005634">
    <property type="term" value="C:nucleus"/>
    <property type="evidence" value="ECO:0007669"/>
    <property type="project" value="TreeGrafter"/>
</dbReference>
<feature type="domain" description="Endonuclease/exonuclease/phosphatase" evidence="8">
    <location>
        <begin position="49"/>
        <end position="367"/>
    </location>
</feature>
<reference evidence="9 10" key="1">
    <citation type="journal article" date="2018" name="Sci. Rep.">
        <title>Comparative genomics provides insights into the lifestyle and reveals functional heterogeneity of dark septate endophytic fungi.</title>
        <authorList>
            <person name="Knapp D.G."/>
            <person name="Nemeth J.B."/>
            <person name="Barry K."/>
            <person name="Hainaut M."/>
            <person name="Henrissat B."/>
            <person name="Johnson J."/>
            <person name="Kuo A."/>
            <person name="Lim J.H.P."/>
            <person name="Lipzen A."/>
            <person name="Nolan M."/>
            <person name="Ohm R.A."/>
            <person name="Tamas L."/>
            <person name="Grigoriev I.V."/>
            <person name="Spatafora J.W."/>
            <person name="Nagy L.G."/>
            <person name="Kovacs G.M."/>
        </authorList>
    </citation>
    <scope>NUCLEOTIDE SEQUENCE [LARGE SCALE GENOMIC DNA]</scope>
    <source>
        <strain evidence="9 10">DSE2036</strain>
    </source>
</reference>
<dbReference type="AlphaFoldDB" id="A0A2V1E428"/>
<evidence type="ECO:0000256" key="7">
    <source>
        <dbReference type="PIRSR" id="PIRSR604808-3"/>
    </source>
</evidence>
<evidence type="ECO:0000256" key="2">
    <source>
        <dbReference type="ARBA" id="ARBA00022723"/>
    </source>
</evidence>
<feature type="binding site" evidence="6">
    <location>
        <position position="51"/>
    </location>
    <ligand>
        <name>Mg(2+)</name>
        <dbReference type="ChEBI" id="CHEBI:18420"/>
        <label>1</label>
    </ligand>
</feature>
<dbReference type="GO" id="GO:0008081">
    <property type="term" value="F:phosphoric diester hydrolase activity"/>
    <property type="evidence" value="ECO:0007669"/>
    <property type="project" value="TreeGrafter"/>
</dbReference>
<dbReference type="PROSITE" id="PS00018">
    <property type="entry name" value="EF_HAND_1"/>
    <property type="match status" value="1"/>
</dbReference>
<evidence type="ECO:0000256" key="4">
    <source>
        <dbReference type="ARBA" id="ARBA00022842"/>
    </source>
</evidence>
<keyword evidence="4 6" id="KW-0460">Magnesium</keyword>
<keyword evidence="2 6" id="KW-0479">Metal-binding</keyword>
<evidence type="ECO:0000256" key="3">
    <source>
        <dbReference type="ARBA" id="ARBA00022801"/>
    </source>
</evidence>
<comment type="cofactor">
    <cofactor evidence="6">
        <name>Mg(2+)</name>
        <dbReference type="ChEBI" id="CHEBI:18420"/>
    </cofactor>
    <cofactor evidence="6">
        <name>Mn(2+)</name>
        <dbReference type="ChEBI" id="CHEBI:29035"/>
    </cofactor>
    <text evidence="6">Probably binds two magnesium or manganese ions per subunit.</text>
</comment>
<dbReference type="STRING" id="97972.A0A2V1E428"/>
<feature type="binding site" evidence="6">
    <location>
        <position position="104"/>
    </location>
    <ligand>
        <name>Mg(2+)</name>
        <dbReference type="ChEBI" id="CHEBI:18420"/>
        <label>1</label>
    </ligand>
</feature>
<protein>
    <submittedName>
        <fullName evidence="9">DNase I-like protein</fullName>
    </submittedName>
</protein>
<accession>A0A2V1E428</accession>
<dbReference type="EMBL" id="KZ805315">
    <property type="protein sequence ID" value="PVI05313.1"/>
    <property type="molecule type" value="Genomic_DNA"/>
</dbReference>
<feature type="binding site" evidence="6">
    <location>
        <position position="259"/>
    </location>
    <ligand>
        <name>Mg(2+)</name>
        <dbReference type="ChEBI" id="CHEBI:18420"/>
        <label>1</label>
    </ligand>
</feature>
<dbReference type="InterPro" id="IPR005135">
    <property type="entry name" value="Endo/exonuclease/phosphatase"/>
</dbReference>